<dbReference type="Proteomes" id="UP000224265">
    <property type="component" value="Segment"/>
</dbReference>
<feature type="region of interest" description="Disordered" evidence="1">
    <location>
        <begin position="1"/>
        <end position="72"/>
    </location>
</feature>
<sequence length="72" mass="7770">MALRVRKGPGGIKVIGGADQVNPIQRDPIDNTSDLERKVFQHKSKRKFPAPEASTPGRKVSAPPRSEGPLPS</sequence>
<evidence type="ECO:0000256" key="1">
    <source>
        <dbReference type="SAM" id="MobiDB-lite"/>
    </source>
</evidence>
<protein>
    <submittedName>
        <fullName evidence="2">Uncharacterized protein</fullName>
    </submittedName>
</protein>
<name>A0A0Y0A722_9CAUD</name>
<evidence type="ECO:0000313" key="2">
    <source>
        <dbReference type="EMBL" id="AMB17216.1"/>
    </source>
</evidence>
<gene>
    <name evidence="2" type="ORF">SEA_WEISS13_2</name>
</gene>
<reference evidence="2 3" key="1">
    <citation type="submission" date="2015-08" db="EMBL/GenBank/DDBJ databases">
        <authorList>
            <person name="Adams C.A."/>
            <person name="Ardeshna N.S."/>
            <person name="Badithe A.V."/>
            <person name="Badrani J.H."/>
            <person name="Birkholz E.A."/>
            <person name="Butler M."/>
            <person name="Chu A."/>
            <person name="Farmer C.N."/>
            <person name="Frischer G.M."/>
            <person name="Hsieh L.Y."/>
            <person name="Jackson K.B."/>
            <person name="Kagy D.N."/>
            <person name="Kendall J.C."/>
            <person name="Lin C.Y."/>
            <person name="Morgan M.N."/>
            <person name="Nachnani R."/>
            <person name="Nadeau S.M."/>
            <person name="Parikh M."/>
            <person name="Perez M.V."/>
            <person name="Peters C.E."/>
            <person name="Pogliano J."/>
            <person name="Popescu N.I."/>
            <person name="Shiao R."/>
            <person name="Song C.L."/>
            <person name="Ting J.M."/>
            <person name="Udani D.R."/>
            <person name="Waller L.B."/>
            <person name="Wang A.Y."/>
            <person name="Wu C.E."/>
            <person name="Yang A.B."/>
            <person name="Yao J."/>
            <person name="Zhang B.H."/>
            <person name="Anders K.R."/>
            <person name="Bradley K.W."/>
            <person name="Asai D.J."/>
            <person name="Bowman C.A."/>
            <person name="Russell D.A."/>
            <person name="Pope W.H."/>
            <person name="Jacobs-Sera D."/>
            <person name="Hendrix R.W."/>
            <person name="Hatfull G.F."/>
        </authorList>
    </citation>
    <scope>NUCLEOTIDE SEQUENCE [LARGE SCALE GENOMIC DNA]</scope>
</reference>
<organism evidence="2 3">
    <name type="scientific">Mycobacterium phage Weiss13</name>
    <dbReference type="NCBI Taxonomy" id="1784843"/>
    <lineage>
        <taxon>Viruses</taxon>
        <taxon>Duplodnaviria</taxon>
        <taxon>Heunggongvirae</taxon>
        <taxon>Uroviricota</taxon>
        <taxon>Caudoviricetes</taxon>
        <taxon>Papyrusvirus</taxon>
        <taxon>Papyrusvirus send513</taxon>
    </lineage>
</organism>
<evidence type="ECO:0000313" key="3">
    <source>
        <dbReference type="Proteomes" id="UP000224265"/>
    </source>
</evidence>
<proteinExistence type="predicted"/>
<accession>A0A0Y0A722</accession>
<dbReference type="EMBL" id="KT591076">
    <property type="protein sequence ID" value="AMB17216.1"/>
    <property type="molecule type" value="Genomic_DNA"/>
</dbReference>